<keyword evidence="1" id="KW-0472">Membrane</keyword>
<reference evidence="2" key="1">
    <citation type="journal article" date="2015" name="Nature">
        <title>Complex archaea that bridge the gap between prokaryotes and eukaryotes.</title>
        <authorList>
            <person name="Spang A."/>
            <person name="Saw J.H."/>
            <person name="Jorgensen S.L."/>
            <person name="Zaremba-Niedzwiedzka K."/>
            <person name="Martijn J."/>
            <person name="Lind A.E."/>
            <person name="van Eijk R."/>
            <person name="Schleper C."/>
            <person name="Guy L."/>
            <person name="Ettema T.J."/>
        </authorList>
    </citation>
    <scope>NUCLEOTIDE SEQUENCE</scope>
</reference>
<name>A0A0F9HWY0_9ZZZZ</name>
<comment type="caution">
    <text evidence="2">The sequence shown here is derived from an EMBL/GenBank/DDBJ whole genome shotgun (WGS) entry which is preliminary data.</text>
</comment>
<keyword evidence="1" id="KW-0812">Transmembrane</keyword>
<sequence>MKRAYYIFVGMFVFGIIGLIVIFAYETDKVSEFYYKPDPKARFNAVNFSLPIDITKLREDHAATNPPDNGRWDCVGCNIIFKNYLTFGYHECSHEFY</sequence>
<feature type="transmembrane region" description="Helical" evidence="1">
    <location>
        <begin position="6"/>
        <end position="25"/>
    </location>
</feature>
<protein>
    <submittedName>
        <fullName evidence="2">Uncharacterized protein</fullName>
    </submittedName>
</protein>
<accession>A0A0F9HWY0</accession>
<keyword evidence="1" id="KW-1133">Transmembrane helix</keyword>
<evidence type="ECO:0000313" key="2">
    <source>
        <dbReference type="EMBL" id="KKL86215.1"/>
    </source>
</evidence>
<evidence type="ECO:0000256" key="1">
    <source>
        <dbReference type="SAM" id="Phobius"/>
    </source>
</evidence>
<gene>
    <name evidence="2" type="ORF">LCGC14_1946960</name>
</gene>
<proteinExistence type="predicted"/>
<dbReference type="EMBL" id="LAZR01021177">
    <property type="protein sequence ID" value="KKL86215.1"/>
    <property type="molecule type" value="Genomic_DNA"/>
</dbReference>
<organism evidence="2">
    <name type="scientific">marine sediment metagenome</name>
    <dbReference type="NCBI Taxonomy" id="412755"/>
    <lineage>
        <taxon>unclassified sequences</taxon>
        <taxon>metagenomes</taxon>
        <taxon>ecological metagenomes</taxon>
    </lineage>
</organism>
<dbReference type="AlphaFoldDB" id="A0A0F9HWY0"/>